<feature type="region of interest" description="Disordered" evidence="1">
    <location>
        <begin position="908"/>
        <end position="933"/>
    </location>
</feature>
<gene>
    <name evidence="4" type="ORF">D7Y13_13450</name>
</gene>
<organism evidence="4 5">
    <name type="scientific">Corallococcus praedator</name>
    <dbReference type="NCBI Taxonomy" id="2316724"/>
    <lineage>
        <taxon>Bacteria</taxon>
        <taxon>Pseudomonadati</taxon>
        <taxon>Myxococcota</taxon>
        <taxon>Myxococcia</taxon>
        <taxon>Myxococcales</taxon>
        <taxon>Cystobacterineae</taxon>
        <taxon>Myxococcaceae</taxon>
        <taxon>Corallococcus</taxon>
    </lineage>
</organism>
<evidence type="ECO:0000256" key="2">
    <source>
        <dbReference type="SAM" id="SignalP"/>
    </source>
</evidence>
<evidence type="ECO:0000313" key="4">
    <source>
        <dbReference type="EMBL" id="RKI09921.1"/>
    </source>
</evidence>
<dbReference type="PROSITE" id="PS51257">
    <property type="entry name" value="PROKAR_LIPOPROTEIN"/>
    <property type="match status" value="1"/>
</dbReference>
<dbReference type="SUPFAM" id="SSF49313">
    <property type="entry name" value="Cadherin-like"/>
    <property type="match status" value="1"/>
</dbReference>
<name>A0ABX9QK13_9BACT</name>
<dbReference type="SUPFAM" id="SSF74853">
    <property type="entry name" value="Lamin A/C globular tail domain"/>
    <property type="match status" value="1"/>
</dbReference>
<dbReference type="PANTHER" id="PTHR37494">
    <property type="entry name" value="HEMAGGLUTININ"/>
    <property type="match status" value="1"/>
</dbReference>
<evidence type="ECO:0000256" key="1">
    <source>
        <dbReference type="SAM" id="MobiDB-lite"/>
    </source>
</evidence>
<evidence type="ECO:0000259" key="3">
    <source>
        <dbReference type="PROSITE" id="PS51841"/>
    </source>
</evidence>
<evidence type="ECO:0000313" key="5">
    <source>
        <dbReference type="Proteomes" id="UP000278907"/>
    </source>
</evidence>
<feature type="compositionally biased region" description="Pro residues" evidence="1">
    <location>
        <begin position="21"/>
        <end position="31"/>
    </location>
</feature>
<dbReference type="InterPro" id="IPR036691">
    <property type="entry name" value="Endo/exonu/phosph_ase_sf"/>
</dbReference>
<feature type="region of interest" description="Disordered" evidence="1">
    <location>
        <begin position="21"/>
        <end position="46"/>
    </location>
</feature>
<dbReference type="Gene3D" id="2.60.40.10">
    <property type="entry name" value="Immunoglobulins"/>
    <property type="match status" value="4"/>
</dbReference>
<dbReference type="EMBL" id="RAWI01000081">
    <property type="protein sequence ID" value="RKI09921.1"/>
    <property type="molecule type" value="Genomic_DNA"/>
</dbReference>
<feature type="chain" id="PRO_5047153087" description="LTD domain-containing protein" evidence="2">
    <location>
        <begin position="18"/>
        <end position="933"/>
    </location>
</feature>
<keyword evidence="2" id="KW-0732">Signal</keyword>
<dbReference type="PROSITE" id="PS51841">
    <property type="entry name" value="LTD"/>
    <property type="match status" value="1"/>
</dbReference>
<dbReference type="Pfam" id="PF05345">
    <property type="entry name" value="He_PIG"/>
    <property type="match status" value="3"/>
</dbReference>
<proteinExistence type="predicted"/>
<dbReference type="Proteomes" id="UP000278907">
    <property type="component" value="Unassembled WGS sequence"/>
</dbReference>
<dbReference type="Pfam" id="PF00932">
    <property type="entry name" value="LTD"/>
    <property type="match status" value="1"/>
</dbReference>
<dbReference type="PANTHER" id="PTHR37494:SF1">
    <property type="entry name" value="STAPHYLOCOCCUS AUREUS SURFACE PROTEIN A"/>
    <property type="match status" value="1"/>
</dbReference>
<feature type="domain" description="LTD" evidence="3">
    <location>
        <begin position="774"/>
        <end position="887"/>
    </location>
</feature>
<dbReference type="RefSeq" id="WP_120584151.1">
    <property type="nucleotide sequence ID" value="NZ_RAWI01000081.1"/>
</dbReference>
<keyword evidence="5" id="KW-1185">Reference proteome</keyword>
<dbReference type="SUPFAM" id="SSF56219">
    <property type="entry name" value="DNase I-like"/>
    <property type="match status" value="1"/>
</dbReference>
<accession>A0ABX9QK13</accession>
<dbReference type="InterPro" id="IPR036415">
    <property type="entry name" value="Lamin_tail_dom_sf"/>
</dbReference>
<dbReference type="InterPro" id="IPR013783">
    <property type="entry name" value="Ig-like_fold"/>
</dbReference>
<dbReference type="InterPro" id="IPR001322">
    <property type="entry name" value="Lamin_tail_dom"/>
</dbReference>
<protein>
    <recommendedName>
        <fullName evidence="3">LTD domain-containing protein</fullName>
    </recommendedName>
</protein>
<dbReference type="Gene3D" id="2.60.40.1260">
    <property type="entry name" value="Lamin Tail domain"/>
    <property type="match status" value="1"/>
</dbReference>
<sequence length="933" mass="97130">MSLLRVLAPLLALLLSACPGPGPTPAPPPDSGVPVDAGQTSDSGVPVDAGQTPALTISSATLAAAEALAPYEAALLASGGQAPYSWRVTLGPLVDGLTLSSDGVLTGTPRFSGGHAFTVEVQDAQGTRVEQTLTLRINGTAFALLPDAYVSEPYAWTFRAPDGAVAPVWSTGSTPPDGLRLEAGGTLSGVPTVPGSAVLTVGVQDSGRAAAWTHALSVLPLPSITSTLLPDADAAQPYSATLTATGGKAPLVWSAAPGALPAGLTLSGAGVLSGTPTQEGAAFTVTVTDANARTASRELRLSFASSTLEMKSLSLADGRVGEPYSETLVASGGSKPHTWSFTGTLAAGLSLTPDGTLSGVPTAAGTVPFTATVRDAAGQTVSRRLPLTVLAPSKLFTVGHWNLEWFGAPNQGPPRSTSDGGLPDDLQVAGAREVLGSANAHVWGLVEMVDTADFDTLKAGLPGYTGFLANNPAYVLSGTSLYSAGEQKPGILYDSSLTYRSAQIILTAQAADFGGRPPLRVDFTTRIHGEDAPLVVIVVHMKAFEDLTSYGQRLRSSAALKNYLDVWLPEARVLVIGDWNDDLDESIATDNGTALPTPFANFLDDPTHYTFITQPLTASNNRTTVEYDEVIDHTLATDEMTLEAVPGAVQVLRPDTSIPDYAGAVSDHFPVLSRYDFSGPAGPRVKLTAPLSGTFVKGETLTFTWRSAGVATVRIEVSYDDGEHWGVIAPSVSAAVGRHAWTVPDLENPTVRVRVVDTAKDSRFDMNPVALWFTRTAPRVFINEFLARPLGSTALEFIEVYNAGPASVDLSRWSLWDATSSRHIFAPGTTLAPGRALVVYGGATAFPSGTPDTVAASSGTLSLNNDRDTVQLRSMDGGVVDAYAYVNPADNVSDNRSPDLTPDVGFARHTTLPPGLASSPGRRADGGAFQLLP</sequence>
<reference evidence="4 5" key="1">
    <citation type="submission" date="2018-09" db="EMBL/GenBank/DDBJ databases">
        <authorList>
            <person name="Livingstone P.G."/>
            <person name="Whitworth D.E."/>
        </authorList>
    </citation>
    <scope>NUCLEOTIDE SEQUENCE [LARGE SCALE GENOMIC DNA]</scope>
    <source>
        <strain evidence="4 5">CA031B</strain>
    </source>
</reference>
<feature type="signal peptide" evidence="2">
    <location>
        <begin position="1"/>
        <end position="17"/>
    </location>
</feature>
<dbReference type="Gene3D" id="3.60.10.10">
    <property type="entry name" value="Endonuclease/exonuclease/phosphatase"/>
    <property type="match status" value="1"/>
</dbReference>
<comment type="caution">
    <text evidence="4">The sequence shown here is derived from an EMBL/GenBank/DDBJ whole genome shotgun (WGS) entry which is preliminary data.</text>
</comment>
<dbReference type="InterPro" id="IPR015919">
    <property type="entry name" value="Cadherin-like_sf"/>
</dbReference>